<dbReference type="Proteomes" id="UP001589750">
    <property type="component" value="Unassembled WGS sequence"/>
</dbReference>
<keyword evidence="1" id="KW-0812">Transmembrane</keyword>
<feature type="transmembrane region" description="Helical" evidence="1">
    <location>
        <begin position="120"/>
        <end position="141"/>
    </location>
</feature>
<comment type="caution">
    <text evidence="2">The sequence shown here is derived from an EMBL/GenBank/DDBJ whole genome shotgun (WGS) entry which is preliminary data.</text>
</comment>
<keyword evidence="1" id="KW-1133">Transmembrane helix</keyword>
<keyword evidence="3" id="KW-1185">Reference proteome</keyword>
<evidence type="ECO:0000313" key="3">
    <source>
        <dbReference type="Proteomes" id="UP001589750"/>
    </source>
</evidence>
<dbReference type="RefSeq" id="WP_140007213.1">
    <property type="nucleotide sequence ID" value="NZ_JBHMDG010000020.1"/>
</dbReference>
<proteinExistence type="predicted"/>
<protein>
    <submittedName>
        <fullName evidence="2">DUF6297 family protein</fullName>
    </submittedName>
</protein>
<feature type="transmembrane region" description="Helical" evidence="1">
    <location>
        <begin position="336"/>
        <end position="361"/>
    </location>
</feature>
<evidence type="ECO:0000313" key="2">
    <source>
        <dbReference type="EMBL" id="MFB9314404.1"/>
    </source>
</evidence>
<accession>A0ABV5KCD9</accession>
<feature type="transmembrane region" description="Helical" evidence="1">
    <location>
        <begin position="218"/>
        <end position="238"/>
    </location>
</feature>
<feature type="transmembrane region" description="Helical" evidence="1">
    <location>
        <begin position="71"/>
        <end position="89"/>
    </location>
</feature>
<reference evidence="2 3" key="1">
    <citation type="submission" date="2024-09" db="EMBL/GenBank/DDBJ databases">
        <authorList>
            <person name="Sun Q."/>
            <person name="Mori K."/>
        </authorList>
    </citation>
    <scope>NUCLEOTIDE SEQUENCE [LARGE SCALE GENOMIC DNA]</scope>
    <source>
        <strain evidence="2 3">JCM 9626</strain>
    </source>
</reference>
<gene>
    <name evidence="2" type="ORF">ACFFRI_15210</name>
</gene>
<feature type="transmembrane region" description="Helical" evidence="1">
    <location>
        <begin position="381"/>
        <end position="401"/>
    </location>
</feature>
<organism evidence="2 3">
    <name type="scientific">Nocardioides plantarum</name>
    <dbReference type="NCBI Taxonomy" id="29299"/>
    <lineage>
        <taxon>Bacteria</taxon>
        <taxon>Bacillati</taxon>
        <taxon>Actinomycetota</taxon>
        <taxon>Actinomycetes</taxon>
        <taxon>Propionibacteriales</taxon>
        <taxon>Nocardioidaceae</taxon>
        <taxon>Nocardioides</taxon>
    </lineage>
</organism>
<evidence type="ECO:0000256" key="1">
    <source>
        <dbReference type="SAM" id="Phobius"/>
    </source>
</evidence>
<feature type="transmembrane region" description="Helical" evidence="1">
    <location>
        <begin position="147"/>
        <end position="168"/>
    </location>
</feature>
<sequence>MTRSEARELRLQVRSWRRGRADARLVDVLGDAYVALFATVMLGSIAVNVVLGIGRLSDERCAAGACAGSRALLPVLVAVAFVAGVVLVARMLGPVFVSPAVGSWLMPTPVDRRDLLRPRLLVGLVVAALLGAVVTAAGAVLGGWSPAGATALTGAVALGSAGLVAVGVRAQSLPASSRGARWVGVAAWLPGVLVWGGLLAVALDLTTGVHPPEPDAHVVWLVLGVAAAGAFAATAYGLRSLPRLARRDVSRGGALAPGLSGALSSLDLALAYDVVLEHRWRGHLPVRSRRARRGPRTGAAALVRADLTRVRRSPRLLVLPVAAAVVPYAAEAAGAGLVVLLLAPLAGFLAGLPLLIGLRVVERTPSLSRLLPFPSAYAKGAATVVPGAVLLLLGLLCAPVLDTATGAPPGAAVLLGLAVGASSTASAVRWVTGRPPDYGRPMVSTPAGGVPTNLYGSVVRGFDVLVLTTAPLLLLDDPVLAAEISLLISAVVVAALLGRPDKSQAS</sequence>
<feature type="transmembrane region" description="Helical" evidence="1">
    <location>
        <begin position="413"/>
        <end position="432"/>
    </location>
</feature>
<feature type="transmembrane region" description="Helical" evidence="1">
    <location>
        <begin position="180"/>
        <end position="203"/>
    </location>
</feature>
<feature type="transmembrane region" description="Helical" evidence="1">
    <location>
        <begin position="480"/>
        <end position="498"/>
    </location>
</feature>
<name>A0ABV5KCD9_9ACTN</name>
<dbReference type="Pfam" id="PF19814">
    <property type="entry name" value="DUF6297"/>
    <property type="match status" value="1"/>
</dbReference>
<feature type="transmembrane region" description="Helical" evidence="1">
    <location>
        <begin position="28"/>
        <end position="51"/>
    </location>
</feature>
<dbReference type="EMBL" id="JBHMDG010000020">
    <property type="protein sequence ID" value="MFB9314404.1"/>
    <property type="molecule type" value="Genomic_DNA"/>
</dbReference>
<keyword evidence="1" id="KW-0472">Membrane</keyword>
<dbReference type="InterPro" id="IPR046264">
    <property type="entry name" value="DUF6297"/>
</dbReference>